<reference evidence="1 2" key="1">
    <citation type="submission" date="2024-01" db="EMBL/GenBank/DDBJ databases">
        <title>A draft genome for a cacao thread blight-causing isolate of Paramarasmius palmivorus.</title>
        <authorList>
            <person name="Baruah I.K."/>
            <person name="Bukari Y."/>
            <person name="Amoako-Attah I."/>
            <person name="Meinhardt L.W."/>
            <person name="Bailey B.A."/>
            <person name="Cohen S.P."/>
        </authorList>
    </citation>
    <scope>NUCLEOTIDE SEQUENCE [LARGE SCALE GENOMIC DNA]</scope>
    <source>
        <strain evidence="1 2">GH-12</strain>
    </source>
</reference>
<proteinExistence type="predicted"/>
<gene>
    <name evidence="1" type="ORF">VNI00_009265</name>
</gene>
<dbReference type="Proteomes" id="UP001383192">
    <property type="component" value="Unassembled WGS sequence"/>
</dbReference>
<dbReference type="AlphaFoldDB" id="A0AAW0CSH2"/>
<name>A0AAW0CSH2_9AGAR</name>
<evidence type="ECO:0000313" key="2">
    <source>
        <dbReference type="Proteomes" id="UP001383192"/>
    </source>
</evidence>
<comment type="caution">
    <text evidence="1">The sequence shown here is derived from an EMBL/GenBank/DDBJ whole genome shotgun (WGS) entry which is preliminary data.</text>
</comment>
<accession>A0AAW0CSH2</accession>
<dbReference type="EMBL" id="JAYKXP010000034">
    <property type="protein sequence ID" value="KAK7041399.1"/>
    <property type="molecule type" value="Genomic_DNA"/>
</dbReference>
<evidence type="ECO:0000313" key="1">
    <source>
        <dbReference type="EMBL" id="KAK7041399.1"/>
    </source>
</evidence>
<keyword evidence="2" id="KW-1185">Reference proteome</keyword>
<sequence>MDMEPLLANNQSSTSVFLPRRPVELQSGYVQQSESLYHNYRSVISTYISPRDFERLKCLQKDTGVVIAGASGLRILLGHSSDDPLELYSSRRHLKQVFKFAACASMVRCSGSRPSASSPRFKFHTPLVDDSVVVDVLLFRTSKGKYLEVLVTDSDPVQAVLSMRFSHHMVIANSEHLFCLFPRSTFIHRTILDFATSAAKTRTTRLPYFGDILFIVNPRITAANALDRSSEINIHPRFIGDRLSGMFSLREHGSSISTRYSQTMACSWQLWFVPRGPPQLRFVHLQLPELTYDYFLAPPIFNSVYSSLLELLGPRAGRRRGFPVVEDDVVSSLISEACSGLYESRFSVLLAQLQHGFSLADRSWPAAVQPSAAIAAALYSVFLGLPSLWSGTGKATINFEAKTSGHERLIVVWTLVALSMPIEEAKDHKNNLDLSDFFDMEEEPFGFDLSPSCLFSFLTA</sequence>
<organism evidence="1 2">
    <name type="scientific">Paramarasmius palmivorus</name>
    <dbReference type="NCBI Taxonomy" id="297713"/>
    <lineage>
        <taxon>Eukaryota</taxon>
        <taxon>Fungi</taxon>
        <taxon>Dikarya</taxon>
        <taxon>Basidiomycota</taxon>
        <taxon>Agaricomycotina</taxon>
        <taxon>Agaricomycetes</taxon>
        <taxon>Agaricomycetidae</taxon>
        <taxon>Agaricales</taxon>
        <taxon>Marasmiineae</taxon>
        <taxon>Marasmiaceae</taxon>
        <taxon>Paramarasmius</taxon>
    </lineage>
</organism>
<protein>
    <submittedName>
        <fullName evidence="1">Uncharacterized protein</fullName>
    </submittedName>
</protein>